<sequence length="1002" mass="102607">MQHMIKKISSLVWPILLILSLLPTPFAPVGPAAAETVWTDIATPAELTAIGQTANLAGNYRLVQHIDLAGYDNGDGKGWKPIGANWAPFTGKLDGNGYAIRNMTINRPNDNLVGLFGFAENAALTNLRFTNVQVNGQQDVGAIAGQLATSTLANSYAAGSVTGHMRVGLLVGYNAGSNVSDSYAQGRVQIDGAGGSSYGGLIGYSTGNSSGRIDRSYSTAAVESGSDSGGLIGQKLGAAAITSSYWDTETSGLSASSGGGTGKTTAEMKRKATYAGWDFHNTWSIVEESTYPLHRDDYLKVALAALTVQDTSTLTAQALDRTFSGDYGVYNTKVVNKTSQITVTGTPLSGTSTVSVNGGSGSEAVALTPGQNTVQITVTEPGGLGATYTLHVFRDEGSSLYPHRITTAGQLAKIGDSSEGYEMNHTYELEADIDLSGFGAGSGWQPIGNAATPFTGTFKGNNHTIANLTVNRPDTDHVGLFGYTSSGATVSNIALPGAELRGQHNVGGLIGMANDTAIGGISVQGAVYGDDGVGGLIGVGSGTLTIDESYSAAVVAGNTRTGGLIGSNTGGTATASFWDSETSGQASSAGGAGRTTQQMMQKSTFADSGWQFGSGNRWGIIEGTTYPMPYDRFGSVLLSGMTVTAPGTTVTLNRSFTDAHGLYTATLARPAAIAHISVTAADATGTQVSINGIAGSSADIDLSLGNNPVDIRVTDANGIWQGVYRLTVAVPVPRPSAVEVPADGTYGIARHLDFTIAYNSPVDVTGTPELPILINGIEKLALYTGKAAGQPEKLQFRYTVLSGDLDMDGIELGNAIAATPPATLTLLDDPVLLDLPVTLPSLSGVLIDGVQPSVTLTPSVTAPTSETVAVTILADGTGSALASLKWTAGVQDAVYFETAGTPVAGGTFPASLNGSYTVYAQDAAGNSMVKTIDITNIVTQAPTITLDYSPKTAVSTGVAISASASVSSSASGNTLTALRWASGERATADFAVPSFGTDVPPS</sequence>
<dbReference type="AlphaFoldDB" id="A0A5C4SV09"/>
<evidence type="ECO:0000259" key="1">
    <source>
        <dbReference type="Pfam" id="PF07581"/>
    </source>
</evidence>
<name>A0A5C4SV09_9BACL</name>
<evidence type="ECO:0000313" key="3">
    <source>
        <dbReference type="EMBL" id="TNJ54633.1"/>
    </source>
</evidence>
<evidence type="ECO:0000259" key="2">
    <source>
        <dbReference type="Pfam" id="PF12733"/>
    </source>
</evidence>
<dbReference type="Pfam" id="PF07581">
    <property type="entry name" value="Glug"/>
    <property type="match status" value="1"/>
</dbReference>
<comment type="caution">
    <text evidence="3">The sequence shown here is derived from an EMBL/GenBank/DDBJ whole genome shotgun (WGS) entry which is preliminary data.</text>
</comment>
<evidence type="ECO:0000313" key="4">
    <source>
        <dbReference type="Proteomes" id="UP000307943"/>
    </source>
</evidence>
<gene>
    <name evidence="3" type="ORF">FE784_39840</name>
</gene>
<keyword evidence="4" id="KW-1185">Reference proteome</keyword>
<organism evidence="3 4">
    <name type="scientific">Paenibacillus hemerocallicola</name>
    <dbReference type="NCBI Taxonomy" id="1172614"/>
    <lineage>
        <taxon>Bacteria</taxon>
        <taxon>Bacillati</taxon>
        <taxon>Bacillota</taxon>
        <taxon>Bacilli</taxon>
        <taxon>Bacillales</taxon>
        <taxon>Paenibacillaceae</taxon>
        <taxon>Paenibacillus</taxon>
    </lineage>
</organism>
<proteinExistence type="predicted"/>
<feature type="domain" description="GLUG" evidence="1">
    <location>
        <begin position="163"/>
        <end position="188"/>
    </location>
</feature>
<evidence type="ECO:0008006" key="5">
    <source>
        <dbReference type="Google" id="ProtNLM"/>
    </source>
</evidence>
<dbReference type="EMBL" id="VDCQ01000124">
    <property type="protein sequence ID" value="TNJ54633.1"/>
    <property type="molecule type" value="Genomic_DNA"/>
</dbReference>
<dbReference type="Proteomes" id="UP000307943">
    <property type="component" value="Unassembled WGS sequence"/>
</dbReference>
<protein>
    <recommendedName>
        <fullName evidence="5">Cadherin-like beta sandwich domain-containing protein</fullName>
    </recommendedName>
</protein>
<feature type="domain" description="Cadherin-like beta-sandwich-like" evidence="2">
    <location>
        <begin position="305"/>
        <end position="394"/>
    </location>
</feature>
<feature type="non-terminal residue" evidence="3">
    <location>
        <position position="1002"/>
    </location>
</feature>
<accession>A0A5C4SV09</accession>
<feature type="domain" description="Cadherin-like beta-sandwich-like" evidence="2">
    <location>
        <begin position="651"/>
        <end position="728"/>
    </location>
</feature>
<dbReference type="Pfam" id="PF12733">
    <property type="entry name" value="Cadherin-like"/>
    <property type="match status" value="2"/>
</dbReference>
<dbReference type="InterPro" id="IPR011493">
    <property type="entry name" value="GLUG"/>
</dbReference>
<dbReference type="InterPro" id="IPR025883">
    <property type="entry name" value="Cadherin-like_domain"/>
</dbReference>
<reference evidence="3 4" key="1">
    <citation type="submission" date="2019-05" db="EMBL/GenBank/DDBJ databases">
        <title>We sequenced the genome of Paenibacillus hemerocallicola KCTC 33185 for further insight into its adaptation and study the phylogeny of Paenibacillus.</title>
        <authorList>
            <person name="Narsing Rao M.P."/>
        </authorList>
    </citation>
    <scope>NUCLEOTIDE SEQUENCE [LARGE SCALE GENOMIC DNA]</scope>
    <source>
        <strain evidence="3 4">KCTC 33185</strain>
    </source>
</reference>
<dbReference type="Gene3D" id="2.160.20.110">
    <property type="match status" value="2"/>
</dbReference>